<keyword evidence="3" id="KW-0472">Membrane</keyword>
<protein>
    <recommendedName>
        <fullName evidence="1">diguanylate cyclase</fullName>
        <ecNumber evidence="1">2.7.7.65</ecNumber>
    </recommendedName>
</protein>
<dbReference type="InterPro" id="IPR050469">
    <property type="entry name" value="Diguanylate_Cyclase"/>
</dbReference>
<dbReference type="CDD" id="cd01949">
    <property type="entry name" value="GGDEF"/>
    <property type="match status" value="1"/>
</dbReference>
<keyword evidence="3" id="KW-1133">Transmembrane helix</keyword>
<evidence type="ECO:0000313" key="6">
    <source>
        <dbReference type="Proteomes" id="UP000769617"/>
    </source>
</evidence>
<organism evidence="5 6">
    <name type="scientific">Billgrantia antri</name>
    <dbReference type="NCBI Taxonomy" id="2846777"/>
    <lineage>
        <taxon>Bacteria</taxon>
        <taxon>Pseudomonadati</taxon>
        <taxon>Pseudomonadota</taxon>
        <taxon>Gammaproteobacteria</taxon>
        <taxon>Oceanospirillales</taxon>
        <taxon>Halomonadaceae</taxon>
        <taxon>Billgrantia</taxon>
    </lineage>
</organism>
<proteinExistence type="predicted"/>
<dbReference type="Gene3D" id="3.30.70.270">
    <property type="match status" value="1"/>
</dbReference>
<dbReference type="EC" id="2.7.7.65" evidence="1"/>
<evidence type="ECO:0000256" key="1">
    <source>
        <dbReference type="ARBA" id="ARBA00012528"/>
    </source>
</evidence>
<evidence type="ECO:0000313" key="5">
    <source>
        <dbReference type="EMBL" id="MBW6392077.1"/>
    </source>
</evidence>
<dbReference type="InterPro" id="IPR029787">
    <property type="entry name" value="Nucleotide_cyclase"/>
</dbReference>
<feature type="transmembrane region" description="Helical" evidence="3">
    <location>
        <begin position="146"/>
        <end position="166"/>
    </location>
</feature>
<accession>A0ABS6ZPU6</accession>
<dbReference type="EMBL" id="JAHYCA010000004">
    <property type="protein sequence ID" value="MBW6392077.1"/>
    <property type="molecule type" value="Genomic_DNA"/>
</dbReference>
<feature type="transmembrane region" description="Helical" evidence="3">
    <location>
        <begin position="72"/>
        <end position="91"/>
    </location>
</feature>
<dbReference type="SMART" id="SM00267">
    <property type="entry name" value="GGDEF"/>
    <property type="match status" value="1"/>
</dbReference>
<keyword evidence="3" id="KW-0812">Transmembrane</keyword>
<evidence type="ECO:0000256" key="2">
    <source>
        <dbReference type="ARBA" id="ARBA00034247"/>
    </source>
</evidence>
<dbReference type="NCBIfam" id="TIGR00254">
    <property type="entry name" value="GGDEF"/>
    <property type="match status" value="1"/>
</dbReference>
<keyword evidence="6" id="KW-1185">Reference proteome</keyword>
<dbReference type="InterPro" id="IPR000160">
    <property type="entry name" value="GGDEF_dom"/>
</dbReference>
<dbReference type="Pfam" id="PF00990">
    <property type="entry name" value="GGDEF"/>
    <property type="match status" value="1"/>
</dbReference>
<reference evidence="5 6" key="1">
    <citation type="submission" date="2021-07" db="EMBL/GenBank/DDBJ databases">
        <authorList>
            <person name="So Y."/>
        </authorList>
    </citation>
    <scope>NUCLEOTIDE SEQUENCE [LARGE SCALE GENOMIC DNA]</scope>
    <source>
        <strain evidence="5 6">Y3S6</strain>
    </source>
</reference>
<feature type="transmembrane region" description="Helical" evidence="3">
    <location>
        <begin position="178"/>
        <end position="196"/>
    </location>
</feature>
<dbReference type="Proteomes" id="UP000769617">
    <property type="component" value="Unassembled WGS sequence"/>
</dbReference>
<evidence type="ECO:0000259" key="4">
    <source>
        <dbReference type="PROSITE" id="PS50887"/>
    </source>
</evidence>
<dbReference type="Pfam" id="PF05230">
    <property type="entry name" value="MASE2"/>
    <property type="match status" value="1"/>
</dbReference>
<evidence type="ECO:0000256" key="3">
    <source>
        <dbReference type="SAM" id="Phobius"/>
    </source>
</evidence>
<name>A0ABS6ZPU6_9GAMM</name>
<feature type="domain" description="GGDEF" evidence="4">
    <location>
        <begin position="395"/>
        <end position="530"/>
    </location>
</feature>
<dbReference type="PROSITE" id="PS50887">
    <property type="entry name" value="GGDEF"/>
    <property type="match status" value="1"/>
</dbReference>
<sequence length="530" mass="58708">MAPPWQQVISLFCRPGQTSILEKFRSPVTRASFPPRRPHRLAKATLAPRTFAFCHTFGLTVWIALAEDRGWALIGSGLLLLLWPAVAYGHATVANDSKRAEFRNLSLDSLLFGLWCSVLDFYVLATVTIGLACLMNNMVTGGLRRMAVSMALFAGGALGWSLLTGFDFRPYASTGIDIYQGTGAVVYLLALAYVMYQQNRKIGRSIVEIKFQNRVFHALLELGVAANRASNIHTLLDESLKHLHADFPEYGFAVFLQERQRPEVTRYAAVAGLRLGAEDERRLGGLLAKLQERTENTIKLREKTDGEQLYATSMAGRLSLYDGWLIVRAPRLDAPLERMLSLFVDQLAAATENKLLQLALKETAERDGLTGLYNRGFFESALQLSIQGKAQTPSLEFAVLMMDVDGLKVVNDRYGHVAGDQLITTVAERLQVHCRASDILARYGGDEFVVLFPSADITAVNRLAKLIRTHIEGQRCTITTASGEQLALELRLSLGGASSCETAAQEVLSLADERMYDDKTQRRKQRAVYG</sequence>
<feature type="transmembrane region" description="Helical" evidence="3">
    <location>
        <begin position="46"/>
        <end position="65"/>
    </location>
</feature>
<comment type="caution">
    <text evidence="5">The sequence shown here is derived from an EMBL/GenBank/DDBJ whole genome shotgun (WGS) entry which is preliminary data.</text>
</comment>
<dbReference type="InterPro" id="IPR007894">
    <property type="entry name" value="MASE2"/>
</dbReference>
<dbReference type="InterPro" id="IPR043128">
    <property type="entry name" value="Rev_trsase/Diguanyl_cyclase"/>
</dbReference>
<dbReference type="SUPFAM" id="SSF55073">
    <property type="entry name" value="Nucleotide cyclase"/>
    <property type="match status" value="1"/>
</dbReference>
<dbReference type="PANTHER" id="PTHR45138">
    <property type="entry name" value="REGULATORY COMPONENTS OF SENSORY TRANSDUCTION SYSTEM"/>
    <property type="match status" value="1"/>
</dbReference>
<comment type="catalytic activity">
    <reaction evidence="2">
        <text>2 GTP = 3',3'-c-di-GMP + 2 diphosphate</text>
        <dbReference type="Rhea" id="RHEA:24898"/>
        <dbReference type="ChEBI" id="CHEBI:33019"/>
        <dbReference type="ChEBI" id="CHEBI:37565"/>
        <dbReference type="ChEBI" id="CHEBI:58805"/>
        <dbReference type="EC" id="2.7.7.65"/>
    </reaction>
</comment>
<gene>
    <name evidence="5" type="ORF">KPL81_13025</name>
</gene>
<dbReference type="PANTHER" id="PTHR45138:SF9">
    <property type="entry name" value="DIGUANYLATE CYCLASE DGCM-RELATED"/>
    <property type="match status" value="1"/>
</dbReference>
<feature type="transmembrane region" description="Helical" evidence="3">
    <location>
        <begin position="111"/>
        <end position="134"/>
    </location>
</feature>